<feature type="non-terminal residue" evidence="2">
    <location>
        <position position="1"/>
    </location>
</feature>
<organism evidence="2">
    <name type="scientific">marine sediment metagenome</name>
    <dbReference type="NCBI Taxonomy" id="412755"/>
    <lineage>
        <taxon>unclassified sequences</taxon>
        <taxon>metagenomes</taxon>
        <taxon>ecological metagenomes</taxon>
    </lineage>
</organism>
<keyword evidence="1" id="KW-1133">Transmembrane helix</keyword>
<evidence type="ECO:0000256" key="1">
    <source>
        <dbReference type="SAM" id="Phobius"/>
    </source>
</evidence>
<gene>
    <name evidence="2" type="ORF">LCGC14_2785010</name>
</gene>
<protein>
    <submittedName>
        <fullName evidence="2">Uncharacterized protein</fullName>
    </submittedName>
</protein>
<dbReference type="EMBL" id="LAZR01051853">
    <property type="protein sequence ID" value="KKK84275.1"/>
    <property type="molecule type" value="Genomic_DNA"/>
</dbReference>
<accession>A0A0F8ZEA5</accession>
<keyword evidence="1" id="KW-0472">Membrane</keyword>
<evidence type="ECO:0000313" key="2">
    <source>
        <dbReference type="EMBL" id="KKK84275.1"/>
    </source>
</evidence>
<feature type="transmembrane region" description="Helical" evidence="1">
    <location>
        <begin position="110"/>
        <end position="131"/>
    </location>
</feature>
<proteinExistence type="predicted"/>
<name>A0A0F8ZEA5_9ZZZZ</name>
<feature type="transmembrane region" description="Helical" evidence="1">
    <location>
        <begin position="82"/>
        <end position="103"/>
    </location>
</feature>
<feature type="transmembrane region" description="Helical" evidence="1">
    <location>
        <begin position="151"/>
        <end position="168"/>
    </location>
</feature>
<sequence length="174" mass="18472">PTDICPQSLIGGWGPNVLSFFKRTAPMSLTQTLRTLALAGLAGEIAFELYAWLLSPLLFGIALAPANLVVALGNLIGVTLPYWLGFALHISIGIAGFSATVWLMHRVTRLGLVLSGALSGLALWFIAQGLLAPLIGRSFMMGFGAYTQSSFVGHVGMAMVIGYVIAVLQRRQAI</sequence>
<dbReference type="AlphaFoldDB" id="A0A0F8ZEA5"/>
<feature type="transmembrane region" description="Helical" evidence="1">
    <location>
        <begin position="49"/>
        <end position="76"/>
    </location>
</feature>
<comment type="caution">
    <text evidence="2">The sequence shown here is derived from an EMBL/GenBank/DDBJ whole genome shotgun (WGS) entry which is preliminary data.</text>
</comment>
<keyword evidence="1" id="KW-0812">Transmembrane</keyword>
<reference evidence="2" key="1">
    <citation type="journal article" date="2015" name="Nature">
        <title>Complex archaea that bridge the gap between prokaryotes and eukaryotes.</title>
        <authorList>
            <person name="Spang A."/>
            <person name="Saw J.H."/>
            <person name="Jorgensen S.L."/>
            <person name="Zaremba-Niedzwiedzka K."/>
            <person name="Martijn J."/>
            <person name="Lind A.E."/>
            <person name="van Eijk R."/>
            <person name="Schleper C."/>
            <person name="Guy L."/>
            <person name="Ettema T.J."/>
        </authorList>
    </citation>
    <scope>NUCLEOTIDE SEQUENCE</scope>
</reference>